<evidence type="ECO:0000256" key="1">
    <source>
        <dbReference type="SAM" id="MobiDB-lite"/>
    </source>
</evidence>
<dbReference type="AlphaFoldDB" id="A0A1E1XCH5"/>
<dbReference type="GO" id="GO:0019185">
    <property type="term" value="C:snRNA-activating protein complex"/>
    <property type="evidence" value="ECO:0007669"/>
    <property type="project" value="TreeGrafter"/>
</dbReference>
<proteinExistence type="evidence at transcript level"/>
<dbReference type="Pfam" id="PF09808">
    <property type="entry name" value="SNAPC1"/>
    <property type="match status" value="1"/>
</dbReference>
<reference evidence="2" key="1">
    <citation type="journal article" date="2017" name="Front. Cell. Infect. Microbiol.">
        <title>The Distinct Transcriptional Response of the Midgut of Amblyomma sculptum and Amblyomma aureolatum Ticks to Rickettsia rickettsii Correlates to Their Differences in Susceptibility to Infection.</title>
        <authorList>
            <person name="Martins L.A."/>
            <person name="Galletti M.F.B.M."/>
            <person name="Ribeiro J.M."/>
            <person name="Fujita A."/>
            <person name="Costa F.B."/>
            <person name="Labruna M.B."/>
            <person name="Daffre S."/>
            <person name="Fogaca A.C."/>
        </authorList>
    </citation>
    <scope>NUCLEOTIDE SEQUENCE</scope>
</reference>
<organism evidence="2">
    <name type="scientific">Amblyomma aureolatum</name>
    <dbReference type="NCBI Taxonomy" id="187763"/>
    <lineage>
        <taxon>Eukaryota</taxon>
        <taxon>Metazoa</taxon>
        <taxon>Ecdysozoa</taxon>
        <taxon>Arthropoda</taxon>
        <taxon>Chelicerata</taxon>
        <taxon>Arachnida</taxon>
        <taxon>Acari</taxon>
        <taxon>Parasitiformes</taxon>
        <taxon>Ixodida</taxon>
        <taxon>Ixodoidea</taxon>
        <taxon>Ixodidae</taxon>
        <taxon>Amblyomminae</taxon>
        <taxon>Amblyomma</taxon>
    </lineage>
</organism>
<protein>
    <submittedName>
        <fullName evidence="2">Putative small nuclear rna activating complex snapc subunit snap43</fullName>
    </submittedName>
</protein>
<name>A0A1E1XCH5_9ACAR</name>
<dbReference type="GO" id="GO:0043565">
    <property type="term" value="F:sequence-specific DNA binding"/>
    <property type="evidence" value="ECO:0007669"/>
    <property type="project" value="TreeGrafter"/>
</dbReference>
<dbReference type="EMBL" id="GFAC01002246">
    <property type="protein sequence ID" value="JAT96942.1"/>
    <property type="molecule type" value="mRNA"/>
</dbReference>
<dbReference type="PANTHER" id="PTHR15131">
    <property type="entry name" value="SMALL NUCLEAR RNA ACTIVATING COMPLEX, POLYPEPTIDE 1"/>
    <property type="match status" value="1"/>
</dbReference>
<feature type="region of interest" description="Disordered" evidence="1">
    <location>
        <begin position="240"/>
        <end position="319"/>
    </location>
</feature>
<dbReference type="GO" id="GO:0042795">
    <property type="term" value="P:snRNA transcription by RNA polymerase II"/>
    <property type="evidence" value="ECO:0007669"/>
    <property type="project" value="TreeGrafter"/>
</dbReference>
<dbReference type="InterPro" id="IPR019188">
    <property type="entry name" value="SNAPC1"/>
</dbReference>
<accession>A0A1E1XCH5</accession>
<dbReference type="GO" id="GO:0042796">
    <property type="term" value="P:snRNA transcription by RNA polymerase III"/>
    <property type="evidence" value="ECO:0007669"/>
    <property type="project" value="TreeGrafter"/>
</dbReference>
<sequence>MTHIRKLSAGFDTDMKTLLEKFVAAETARFTQFTKLWREMKFSLIFCGRKDPQECRVFFDEITTTILKLWRPSCSFQERVFALYMLYAVYTMQPLTPKVKIRLRLSDWKQCDELLLHAYANQHLDVCYAIHRMRLEHCFHFVACLRQRSPISVIDRGEGDDSDTLKSEVFSKVEGMCTTGSLQHLAQMHEEYMSLKAAQQCSAVRDIAMVKENIAEGIIRELSMLQAKYKVDEEEVAAGEIDDCSQESSSSEAETDIASRRKALRQQQFSSTSKTRKGERFEQLLEGTSMSDSGEASALPVTRQKSTKQKSKASTTNVP</sequence>
<dbReference type="PANTHER" id="PTHR15131:SF3">
    <property type="entry name" value="SNRNA-ACTIVATING PROTEIN COMPLEX SUBUNIT 1"/>
    <property type="match status" value="1"/>
</dbReference>
<evidence type="ECO:0000313" key="2">
    <source>
        <dbReference type="EMBL" id="JAT96942.1"/>
    </source>
</evidence>